<name>A0A6A4S290_SCOMX</name>
<reference evidence="1 2" key="1">
    <citation type="submission" date="2019-06" db="EMBL/GenBank/DDBJ databases">
        <title>Draft genomes of female and male turbot (Scophthalmus maximus).</title>
        <authorList>
            <person name="Xu H."/>
            <person name="Xu X.-W."/>
            <person name="Shao C."/>
            <person name="Chen S."/>
        </authorList>
    </citation>
    <scope>NUCLEOTIDE SEQUENCE [LARGE SCALE GENOMIC DNA]</scope>
    <source>
        <strain evidence="1">Ysfricsl-2016a</strain>
        <tissue evidence="1">Blood</tissue>
    </source>
</reference>
<dbReference type="Proteomes" id="UP000438429">
    <property type="component" value="Unassembled WGS sequence"/>
</dbReference>
<evidence type="ECO:0000313" key="2">
    <source>
        <dbReference type="Proteomes" id="UP000438429"/>
    </source>
</evidence>
<proteinExistence type="predicted"/>
<comment type="caution">
    <text evidence="1">The sequence shown here is derived from an EMBL/GenBank/DDBJ whole genome shotgun (WGS) entry which is preliminary data.</text>
</comment>
<organism evidence="1 2">
    <name type="scientific">Scophthalmus maximus</name>
    <name type="common">Turbot</name>
    <name type="synonym">Psetta maxima</name>
    <dbReference type="NCBI Taxonomy" id="52904"/>
    <lineage>
        <taxon>Eukaryota</taxon>
        <taxon>Metazoa</taxon>
        <taxon>Chordata</taxon>
        <taxon>Craniata</taxon>
        <taxon>Vertebrata</taxon>
        <taxon>Euteleostomi</taxon>
        <taxon>Actinopterygii</taxon>
        <taxon>Neopterygii</taxon>
        <taxon>Teleostei</taxon>
        <taxon>Neoteleostei</taxon>
        <taxon>Acanthomorphata</taxon>
        <taxon>Carangaria</taxon>
        <taxon>Pleuronectiformes</taxon>
        <taxon>Pleuronectoidei</taxon>
        <taxon>Scophthalmidae</taxon>
        <taxon>Scophthalmus</taxon>
    </lineage>
</organism>
<protein>
    <submittedName>
        <fullName evidence="1">Uncharacterized protein</fullName>
    </submittedName>
</protein>
<dbReference type="EMBL" id="VEVO01000019">
    <property type="protein sequence ID" value="KAF0026335.1"/>
    <property type="molecule type" value="Genomic_DNA"/>
</dbReference>
<dbReference type="AlphaFoldDB" id="A0A6A4S290"/>
<gene>
    <name evidence="1" type="ORF">F2P81_021072</name>
</gene>
<evidence type="ECO:0000313" key="1">
    <source>
        <dbReference type="EMBL" id="KAF0026335.1"/>
    </source>
</evidence>
<sequence length="124" mass="13980">MNISRALDHEFNHDREGSLLKDDTRREFSLTNGCDDILQSLIKLDCHRVVSAICFMLFFGRPVVAEQNTLDFNGAVANNGCEFIRCSTIYSSCRTPVILLPPECQLMTGQSEESSEFVTADRKQ</sequence>
<accession>A0A6A4S290</accession>